<proteinExistence type="predicted"/>
<reference evidence="4" key="1">
    <citation type="submission" date="2025-05" db="UniProtKB">
        <authorList>
            <consortium name="RefSeq"/>
        </authorList>
    </citation>
    <scope>NUCLEOTIDE SEQUENCE [LARGE SCALE GENOMIC DNA]</scope>
</reference>
<dbReference type="OrthoDB" id="1933309at2759"/>
<feature type="compositionally biased region" description="Basic and acidic residues" evidence="2">
    <location>
        <begin position="239"/>
        <end position="259"/>
    </location>
</feature>
<dbReference type="PANTHER" id="PTHR37198">
    <property type="entry name" value="NUCLEOLIN"/>
    <property type="match status" value="1"/>
</dbReference>
<dbReference type="Proteomes" id="UP000827889">
    <property type="component" value="Chromosome 1"/>
</dbReference>
<dbReference type="KEGG" id="rarg:115740129"/>
<feature type="compositionally biased region" description="Basic residues" evidence="2">
    <location>
        <begin position="273"/>
        <end position="284"/>
    </location>
</feature>
<gene>
    <name evidence="5" type="primary">LOC115740129</name>
</gene>
<dbReference type="GeneID" id="115740129"/>
<feature type="region of interest" description="Disordered" evidence="2">
    <location>
        <begin position="237"/>
        <end position="292"/>
    </location>
</feature>
<dbReference type="AlphaFoldDB" id="A0A8B8P3G5"/>
<evidence type="ECO:0000256" key="1">
    <source>
        <dbReference type="SAM" id="Coils"/>
    </source>
</evidence>
<keyword evidence="3" id="KW-0472">Membrane</keyword>
<evidence type="ECO:0000256" key="2">
    <source>
        <dbReference type="SAM" id="MobiDB-lite"/>
    </source>
</evidence>
<keyword evidence="3" id="KW-0812">Transmembrane</keyword>
<sequence length="482" mass="53638">MDEPSMDWDIEEYSSEANSSKVNWLWNKGVAIGKKVLVTGMVISSAPFVLPPLLVVSALGIAVSVPYGLIFASYACSEKLMSRLLPNPYEEGIGEEEEEEVGFGGDIDMEEEKVEQTEDIKEQLKTRFELVEGNEEEKTMVGDTYGNRGMVEDLNSEVREIMEKDNDIIEGSLSQQPRDEMRGVLLTLEVDENDGSKFDQIRAPFEVTNVVVLESGRLQDIGEDELVRETRGLIETFSDEGKPHNPVEEEKMQPEGMHEADDEIDVVVESKNYGKKGKRKGRKKEKAEEKTIEKLPRETDVHKIKQSGNAHADQDKKLAGLVEEKKPITEESEKMTADYGKEKTSNKVDAGKMLKQGTSKVIHDAGNDQENSLGIGDAKIPISLASSGLNDGRGLQILAGRGISPSFVEDEEIYGEEKIWQQIEAMRKIVGYKAKLQASCIEELKALYLFTGVEPPGSFKDTLDVVELNNKLRFLMSVVGVK</sequence>
<reference evidence="5" key="2">
    <citation type="submission" date="2025-08" db="UniProtKB">
        <authorList>
            <consortium name="RefSeq"/>
        </authorList>
    </citation>
    <scope>IDENTIFICATION</scope>
    <source>
        <tissue evidence="5">Leaf</tissue>
    </source>
</reference>
<evidence type="ECO:0000313" key="5">
    <source>
        <dbReference type="RefSeq" id="XP_030529387.1"/>
    </source>
</evidence>
<dbReference type="RefSeq" id="XP_030529387.1">
    <property type="nucleotide sequence ID" value="XM_030673527.2"/>
</dbReference>
<protein>
    <submittedName>
        <fullName evidence="5">Uncharacterized protein LOC115740129 isoform X1</fullName>
    </submittedName>
</protein>
<dbReference type="PANTHER" id="PTHR37198:SF1">
    <property type="entry name" value="NUCLEOLIN"/>
    <property type="match status" value="1"/>
</dbReference>
<keyword evidence="3" id="KW-1133">Transmembrane helix</keyword>
<evidence type="ECO:0000256" key="3">
    <source>
        <dbReference type="SAM" id="Phobius"/>
    </source>
</evidence>
<evidence type="ECO:0000313" key="4">
    <source>
        <dbReference type="Proteomes" id="UP000827889"/>
    </source>
</evidence>
<feature type="transmembrane region" description="Helical" evidence="3">
    <location>
        <begin position="53"/>
        <end position="76"/>
    </location>
</feature>
<keyword evidence="4" id="KW-1185">Reference proteome</keyword>
<feature type="coiled-coil region" evidence="1">
    <location>
        <begin position="107"/>
        <end position="134"/>
    </location>
</feature>
<accession>A0A8B8P3G5</accession>
<keyword evidence="1" id="KW-0175">Coiled coil</keyword>
<organism evidence="4 5">
    <name type="scientific">Rhodamnia argentea</name>
    <dbReference type="NCBI Taxonomy" id="178133"/>
    <lineage>
        <taxon>Eukaryota</taxon>
        <taxon>Viridiplantae</taxon>
        <taxon>Streptophyta</taxon>
        <taxon>Embryophyta</taxon>
        <taxon>Tracheophyta</taxon>
        <taxon>Spermatophyta</taxon>
        <taxon>Magnoliopsida</taxon>
        <taxon>eudicotyledons</taxon>
        <taxon>Gunneridae</taxon>
        <taxon>Pentapetalae</taxon>
        <taxon>rosids</taxon>
        <taxon>malvids</taxon>
        <taxon>Myrtales</taxon>
        <taxon>Myrtaceae</taxon>
        <taxon>Myrtoideae</taxon>
        <taxon>Myrteae</taxon>
        <taxon>Australasian group</taxon>
        <taxon>Rhodamnia</taxon>
    </lineage>
</organism>
<name>A0A8B8P3G5_9MYRT</name>